<sequence>MTVTFLLLARLPEDGAAAFDAYEDSVLPLLAEYGGRLERRVRSLDDRTEAHLVSFPGEQEFAAYRADPRRGASAPLLERSGAVVELLPVREITFRNGSSDH</sequence>
<protein>
    <recommendedName>
        <fullName evidence="3">DUF1330 domain-containing protein</fullName>
    </recommendedName>
</protein>
<proteinExistence type="predicted"/>
<evidence type="ECO:0000313" key="1">
    <source>
        <dbReference type="EMBL" id="NIH79232.1"/>
    </source>
</evidence>
<gene>
    <name evidence="1" type="ORF">FHX46_001762</name>
</gene>
<dbReference type="EMBL" id="JAANOU010000001">
    <property type="protein sequence ID" value="NIH79232.1"/>
    <property type="molecule type" value="Genomic_DNA"/>
</dbReference>
<evidence type="ECO:0000313" key="2">
    <source>
        <dbReference type="Proteomes" id="UP000754495"/>
    </source>
</evidence>
<organism evidence="1 2">
    <name type="scientific">Amycolatopsis viridis</name>
    <dbReference type="NCBI Taxonomy" id="185678"/>
    <lineage>
        <taxon>Bacteria</taxon>
        <taxon>Bacillati</taxon>
        <taxon>Actinomycetota</taxon>
        <taxon>Actinomycetes</taxon>
        <taxon>Pseudonocardiales</taxon>
        <taxon>Pseudonocardiaceae</taxon>
        <taxon>Amycolatopsis</taxon>
    </lineage>
</organism>
<reference evidence="1 2" key="1">
    <citation type="submission" date="2020-03" db="EMBL/GenBank/DDBJ databases">
        <title>Sequencing the genomes of 1000 actinobacteria strains.</title>
        <authorList>
            <person name="Klenk H.-P."/>
        </authorList>
    </citation>
    <scope>NUCLEOTIDE SEQUENCE [LARGE SCALE GENOMIC DNA]</scope>
    <source>
        <strain evidence="1 2">DSM 45668</strain>
    </source>
</reference>
<dbReference type="RefSeq" id="WP_167112292.1">
    <property type="nucleotide sequence ID" value="NZ_JAANOU010000001.1"/>
</dbReference>
<name>A0ABX0SQJ8_9PSEU</name>
<dbReference type="Proteomes" id="UP000754495">
    <property type="component" value="Unassembled WGS sequence"/>
</dbReference>
<evidence type="ECO:0008006" key="3">
    <source>
        <dbReference type="Google" id="ProtNLM"/>
    </source>
</evidence>
<comment type="caution">
    <text evidence="1">The sequence shown here is derived from an EMBL/GenBank/DDBJ whole genome shotgun (WGS) entry which is preliminary data.</text>
</comment>
<accession>A0ABX0SQJ8</accession>
<keyword evidence="2" id="KW-1185">Reference proteome</keyword>